<evidence type="ECO:0000313" key="5">
    <source>
        <dbReference type="Proteomes" id="UP000237438"/>
    </source>
</evidence>
<feature type="region of interest" description="Disordered" evidence="2">
    <location>
        <begin position="73"/>
        <end position="144"/>
    </location>
</feature>
<evidence type="ECO:0000313" key="4">
    <source>
        <dbReference type="EMBL" id="POS82664.1"/>
    </source>
</evidence>
<proteinExistence type="predicted"/>
<dbReference type="InterPro" id="IPR048743">
    <property type="entry name" value="AME1"/>
</dbReference>
<feature type="domain" description="Inner kinetochore subunit AME1" evidence="3">
    <location>
        <begin position="416"/>
        <end position="641"/>
    </location>
</feature>
<evidence type="ECO:0000259" key="3">
    <source>
        <dbReference type="Pfam" id="PF20994"/>
    </source>
</evidence>
<feature type="compositionally biased region" description="Basic residues" evidence="2">
    <location>
        <begin position="340"/>
        <end position="350"/>
    </location>
</feature>
<dbReference type="OrthoDB" id="5377952at2759"/>
<dbReference type="Proteomes" id="UP000237438">
    <property type="component" value="Unassembled WGS sequence"/>
</dbReference>
<dbReference type="Pfam" id="PF20994">
    <property type="entry name" value="CENPU"/>
    <property type="match status" value="1"/>
</dbReference>
<feature type="compositionally biased region" description="Basic and acidic residues" evidence="2">
    <location>
        <begin position="318"/>
        <end position="328"/>
    </location>
</feature>
<sequence length="653" mass="74456">MQQRLRGVLRREIRDVDFGLIFPTTLKGESQPLQHPPEPTLTPQTISTHQDIVKDPIFSSTITPINQLSLVPNVDAPEGSGENSNPARSANANTSKKRRTLDENEKIPISSQSPRKSQEKNNSQNSQRFRDDLNSNTVPVYAFPNESNKSIDKISLGKNKSDVDFSYLKVHKPRRSQVIQVVTESPKNAPGSGQRVHLNQHSLQDSTIPTEHSNSRKRANDITPSLPPKRRKDTSREKTQSSSLLEEERAVTLDFRHDDCDDNDLDELSPDRSLLQNLKLGRQSGELGSSSVGKGRQHIANTIEDFSAAKVLSMYQKQRHESSRHESPDLDLPSAEPAKKKQRQSKRRSFIHSPLENKNSVPKLKTKKNKKKNSKTRSKSKIPITVHRLTTPINFEDGHGDENGDENFNTRMSHLTRKNVNWIDILIKACDEIIGTRIVALKNRMDECEDTATRREFKTKWQAIKVFGKDLQDQLLEFLNQGKKDINTNDNFVFSKTKTLDLDNAQFLERRLREEQKKKLHLREEILRVRAEREKVALKIDEIREQHGKAEKKSLSRANLNHAIHNLELTMDIAKDGLQEGDLPSSHTFDRHNPYQHDNSSLNLDSTQVLLKRVANLVTGQENSSIGGFLTQVKDFNSFLECAAKVLERRREE</sequence>
<keyword evidence="1" id="KW-0175">Coiled coil</keyword>
<evidence type="ECO:0000256" key="2">
    <source>
        <dbReference type="SAM" id="MobiDB-lite"/>
    </source>
</evidence>
<organism evidence="4 5">
    <name type="scientific">Erysiphe pulchra</name>
    <dbReference type="NCBI Taxonomy" id="225359"/>
    <lineage>
        <taxon>Eukaryota</taxon>
        <taxon>Fungi</taxon>
        <taxon>Dikarya</taxon>
        <taxon>Ascomycota</taxon>
        <taxon>Pezizomycotina</taxon>
        <taxon>Leotiomycetes</taxon>
        <taxon>Erysiphales</taxon>
        <taxon>Erysiphaceae</taxon>
        <taxon>Erysiphe</taxon>
    </lineage>
</organism>
<name>A0A2S4PKX0_9PEZI</name>
<feature type="region of interest" description="Disordered" evidence="2">
    <location>
        <begin position="315"/>
        <end position="380"/>
    </location>
</feature>
<feature type="compositionally biased region" description="Polar residues" evidence="2">
    <location>
        <begin position="109"/>
        <end position="127"/>
    </location>
</feature>
<dbReference type="STRING" id="225359.A0A2S4PKX0"/>
<feature type="coiled-coil region" evidence="1">
    <location>
        <begin position="505"/>
        <end position="553"/>
    </location>
</feature>
<feature type="compositionally biased region" description="Polar residues" evidence="2">
    <location>
        <begin position="81"/>
        <end position="94"/>
    </location>
</feature>
<dbReference type="AlphaFoldDB" id="A0A2S4PKX0"/>
<feature type="region of interest" description="Disordered" evidence="2">
    <location>
        <begin position="276"/>
        <end position="295"/>
    </location>
</feature>
<feature type="compositionally biased region" description="Basic residues" evidence="2">
    <location>
        <begin position="364"/>
        <end position="380"/>
    </location>
</feature>
<comment type="caution">
    <text evidence="4">The sequence shown here is derived from an EMBL/GenBank/DDBJ whole genome shotgun (WGS) entry which is preliminary data.</text>
</comment>
<reference evidence="4 5" key="1">
    <citation type="submission" date="2017-10" db="EMBL/GenBank/DDBJ databases">
        <title>Development of genomic resources for the powdery mildew, Erysiphe pulchra.</title>
        <authorList>
            <person name="Wadl P.A."/>
            <person name="Mack B.M."/>
            <person name="Moore G."/>
            <person name="Beltz S.B."/>
        </authorList>
    </citation>
    <scope>NUCLEOTIDE SEQUENCE [LARGE SCALE GENOMIC DNA]</scope>
    <source>
        <strain evidence="4">Cflorida</strain>
    </source>
</reference>
<evidence type="ECO:0000256" key="1">
    <source>
        <dbReference type="SAM" id="Coils"/>
    </source>
</evidence>
<gene>
    <name evidence="4" type="ORF">EPUL_004487</name>
</gene>
<feature type="region of interest" description="Disordered" evidence="2">
    <location>
        <begin position="204"/>
        <end position="250"/>
    </location>
</feature>
<accession>A0A2S4PKX0</accession>
<protein>
    <recommendedName>
        <fullName evidence="3">Inner kinetochore subunit AME1 domain-containing protein</fullName>
    </recommendedName>
</protein>
<keyword evidence="5" id="KW-1185">Reference proteome</keyword>
<dbReference type="EMBL" id="PEDP01002436">
    <property type="protein sequence ID" value="POS82664.1"/>
    <property type="molecule type" value="Genomic_DNA"/>
</dbReference>